<comment type="caution">
    <text evidence="2">The sequence shown here is derived from an EMBL/GenBank/DDBJ whole genome shotgun (WGS) entry which is preliminary data.</text>
</comment>
<dbReference type="Pfam" id="PF06985">
    <property type="entry name" value="HET"/>
    <property type="match status" value="1"/>
</dbReference>
<organism evidence="2 3">
    <name type="scientific">Lithohypha guttulata</name>
    <dbReference type="NCBI Taxonomy" id="1690604"/>
    <lineage>
        <taxon>Eukaryota</taxon>
        <taxon>Fungi</taxon>
        <taxon>Dikarya</taxon>
        <taxon>Ascomycota</taxon>
        <taxon>Pezizomycotina</taxon>
        <taxon>Eurotiomycetes</taxon>
        <taxon>Chaetothyriomycetidae</taxon>
        <taxon>Chaetothyriales</taxon>
        <taxon>Trichomeriaceae</taxon>
        <taxon>Lithohypha</taxon>
    </lineage>
</organism>
<name>A0ABR0K9K8_9EURO</name>
<evidence type="ECO:0000259" key="1">
    <source>
        <dbReference type="Pfam" id="PF06985"/>
    </source>
</evidence>
<accession>A0ABR0K9K8</accession>
<gene>
    <name evidence="2" type="ORF">LTR24_005248</name>
</gene>
<feature type="domain" description="Heterokaryon incompatibility" evidence="1">
    <location>
        <begin position="202"/>
        <end position="284"/>
    </location>
</feature>
<sequence>MPRNLDDSIVLSNYPSWELAIGRSPYDQLNTEAYSNNFDLRSISRKCNRLAYRLVTFSKQSPAEQGYIQYIAPTDYEREDIHFLGRGVNRKEVKTSLLRSWVRRCENFHEDVCEEDGIAGRHLPVNLRLIDVEKKILIKAQIEKHLCYPTLSYVWGAELMKEESGISPVVTNRADLRTNEAGEECTPLPENLPRTIADADDPINEKMIHLTRMDAVYNCSKLTNVAASGLHANSGLPGISVARKYAQSSEMVDSYQMAAMSPSFSELENSRSLKWNTRGWTFLEKLLALLEEDSPFH</sequence>
<proteinExistence type="predicted"/>
<dbReference type="InterPro" id="IPR010730">
    <property type="entry name" value="HET"/>
</dbReference>
<evidence type="ECO:0000313" key="3">
    <source>
        <dbReference type="Proteomes" id="UP001345013"/>
    </source>
</evidence>
<evidence type="ECO:0000313" key="2">
    <source>
        <dbReference type="EMBL" id="KAK5092430.1"/>
    </source>
</evidence>
<dbReference type="PANTHER" id="PTHR33112:SF12">
    <property type="entry name" value="HETEROKARYON INCOMPATIBILITY DOMAIN-CONTAINING PROTEIN"/>
    <property type="match status" value="1"/>
</dbReference>
<dbReference type="EMBL" id="JAVRRG010000058">
    <property type="protein sequence ID" value="KAK5092430.1"/>
    <property type="molecule type" value="Genomic_DNA"/>
</dbReference>
<reference evidence="2 3" key="1">
    <citation type="submission" date="2023-08" db="EMBL/GenBank/DDBJ databases">
        <title>Black Yeasts Isolated from many extreme environments.</title>
        <authorList>
            <person name="Coleine C."/>
            <person name="Stajich J.E."/>
            <person name="Selbmann L."/>
        </authorList>
    </citation>
    <scope>NUCLEOTIDE SEQUENCE [LARGE SCALE GENOMIC DNA]</scope>
    <source>
        <strain evidence="2 3">CCFEE 5885</strain>
    </source>
</reference>
<dbReference type="PANTHER" id="PTHR33112">
    <property type="entry name" value="DOMAIN PROTEIN, PUTATIVE-RELATED"/>
    <property type="match status" value="1"/>
</dbReference>
<protein>
    <recommendedName>
        <fullName evidence="1">Heterokaryon incompatibility domain-containing protein</fullName>
    </recommendedName>
</protein>
<dbReference type="Proteomes" id="UP001345013">
    <property type="component" value="Unassembled WGS sequence"/>
</dbReference>
<keyword evidence="3" id="KW-1185">Reference proteome</keyword>